<dbReference type="PANTHER" id="PTHR43667">
    <property type="entry name" value="CYCLOPROPANE-FATTY-ACYL-PHOSPHOLIPID SYNTHASE"/>
    <property type="match status" value="1"/>
</dbReference>
<sequence>MSKETIQTADDVLKMLDTLLKEQSRFEWNQFYTDRNKKIPFFKNAPDENLVEYFANKTISQGHVLELGCGPGRNAIFLAEKGCTVDAVDSSSEAIQWGKERTMERNLSINFIEENIFELPQESTKYDFIYDSGCFHHIAPHRRMNYLNLLNQMLKPDGYFALTCFVEGGNLGGSSMTDYDVYRERSLRGGLGFTKEKLMKIFADFQMIEIRKMRNVEEQEPVFGVSDLWAGLFKKKG</sequence>
<dbReference type="Gene3D" id="3.40.50.150">
    <property type="entry name" value="Vaccinia Virus protein VP39"/>
    <property type="match status" value="1"/>
</dbReference>
<evidence type="ECO:0000313" key="2">
    <source>
        <dbReference type="EMBL" id="MBM7587688.1"/>
    </source>
</evidence>
<keyword evidence="3" id="KW-1185">Reference proteome</keyword>
<evidence type="ECO:0000259" key="1">
    <source>
        <dbReference type="Pfam" id="PF13649"/>
    </source>
</evidence>
<organism evidence="2 3">
    <name type="scientific">Rossellomorea pakistanensis</name>
    <dbReference type="NCBI Taxonomy" id="992288"/>
    <lineage>
        <taxon>Bacteria</taxon>
        <taxon>Bacillati</taxon>
        <taxon>Bacillota</taxon>
        <taxon>Bacilli</taxon>
        <taxon>Bacillales</taxon>
        <taxon>Bacillaceae</taxon>
        <taxon>Rossellomorea</taxon>
    </lineage>
</organism>
<dbReference type="RefSeq" id="WP_205174858.1">
    <property type="nucleotide sequence ID" value="NZ_JAFBDZ010000005.1"/>
</dbReference>
<proteinExistence type="predicted"/>
<reference evidence="2 3" key="1">
    <citation type="submission" date="2021-01" db="EMBL/GenBank/DDBJ databases">
        <title>Genomic Encyclopedia of Type Strains, Phase IV (KMG-IV): sequencing the most valuable type-strain genomes for metagenomic binning, comparative biology and taxonomic classification.</title>
        <authorList>
            <person name="Goeker M."/>
        </authorList>
    </citation>
    <scope>NUCLEOTIDE SEQUENCE [LARGE SCALE GENOMIC DNA]</scope>
    <source>
        <strain evidence="2 3">DSM 24834</strain>
    </source>
</reference>
<dbReference type="PANTHER" id="PTHR43667:SF2">
    <property type="entry name" value="FATTY ACID C-METHYL TRANSFERASE"/>
    <property type="match status" value="1"/>
</dbReference>
<protein>
    <submittedName>
        <fullName evidence="2">Cyclopropane fatty-acyl-phospholipid synthase-like methyltransferase</fullName>
    </submittedName>
</protein>
<dbReference type="Pfam" id="PF13649">
    <property type="entry name" value="Methyltransf_25"/>
    <property type="match status" value="1"/>
</dbReference>
<dbReference type="EMBL" id="JAFBDZ010000005">
    <property type="protein sequence ID" value="MBM7587688.1"/>
    <property type="molecule type" value="Genomic_DNA"/>
</dbReference>
<dbReference type="InterPro" id="IPR029063">
    <property type="entry name" value="SAM-dependent_MTases_sf"/>
</dbReference>
<evidence type="ECO:0000313" key="3">
    <source>
        <dbReference type="Proteomes" id="UP001646157"/>
    </source>
</evidence>
<dbReference type="Proteomes" id="UP001646157">
    <property type="component" value="Unassembled WGS sequence"/>
</dbReference>
<feature type="domain" description="Methyltransferase" evidence="1">
    <location>
        <begin position="64"/>
        <end position="158"/>
    </location>
</feature>
<name>A0ABS2NIN8_9BACI</name>
<gene>
    <name evidence="2" type="ORF">JOC86_004262</name>
</gene>
<comment type="caution">
    <text evidence="2">The sequence shown here is derived from an EMBL/GenBank/DDBJ whole genome shotgun (WGS) entry which is preliminary data.</text>
</comment>
<dbReference type="InterPro" id="IPR041698">
    <property type="entry name" value="Methyltransf_25"/>
</dbReference>
<dbReference type="InterPro" id="IPR050723">
    <property type="entry name" value="CFA/CMAS"/>
</dbReference>
<dbReference type="CDD" id="cd02440">
    <property type="entry name" value="AdoMet_MTases"/>
    <property type="match status" value="1"/>
</dbReference>
<dbReference type="SUPFAM" id="SSF53335">
    <property type="entry name" value="S-adenosyl-L-methionine-dependent methyltransferases"/>
    <property type="match status" value="1"/>
</dbReference>
<accession>A0ABS2NIN8</accession>